<dbReference type="SFLD" id="SFLDG01082">
    <property type="entry name" value="B12-binding_domain_containing"/>
    <property type="match status" value="1"/>
</dbReference>
<comment type="cofactor">
    <cofactor evidence="1">
        <name>[4Fe-4S] cluster</name>
        <dbReference type="ChEBI" id="CHEBI:49883"/>
    </cofactor>
</comment>
<dbReference type="InterPro" id="IPR006638">
    <property type="entry name" value="Elp3/MiaA/NifB-like_rSAM"/>
</dbReference>
<dbReference type="CDD" id="cd01335">
    <property type="entry name" value="Radical_SAM"/>
    <property type="match status" value="1"/>
</dbReference>
<dbReference type="GO" id="GO:0005829">
    <property type="term" value="C:cytosol"/>
    <property type="evidence" value="ECO:0007669"/>
    <property type="project" value="TreeGrafter"/>
</dbReference>
<name>A0A1G1KXK5_9BACT</name>
<keyword evidence="5" id="KW-0411">Iron-sulfur</keyword>
<evidence type="ECO:0000256" key="2">
    <source>
        <dbReference type="ARBA" id="ARBA00022691"/>
    </source>
</evidence>
<keyword evidence="4" id="KW-0408">Iron</keyword>
<dbReference type="InterPro" id="IPR023404">
    <property type="entry name" value="rSAM_horseshoe"/>
</dbReference>
<evidence type="ECO:0000256" key="5">
    <source>
        <dbReference type="ARBA" id="ARBA00023014"/>
    </source>
</evidence>
<dbReference type="InterPro" id="IPR051198">
    <property type="entry name" value="BchE-like"/>
</dbReference>
<feature type="domain" description="Radical SAM core" evidence="7">
    <location>
        <begin position="220"/>
        <end position="444"/>
    </location>
</feature>
<dbReference type="InterPro" id="IPR058240">
    <property type="entry name" value="rSAM_sf"/>
</dbReference>
<keyword evidence="2" id="KW-0949">S-adenosyl-L-methionine</keyword>
<dbReference type="Proteomes" id="UP000178187">
    <property type="component" value="Unassembled WGS sequence"/>
</dbReference>
<dbReference type="SMART" id="SM00729">
    <property type="entry name" value="Elp3"/>
    <property type="match status" value="1"/>
</dbReference>
<proteinExistence type="predicted"/>
<evidence type="ECO:0000256" key="4">
    <source>
        <dbReference type="ARBA" id="ARBA00023004"/>
    </source>
</evidence>
<dbReference type="InterPro" id="IPR036724">
    <property type="entry name" value="Cobalamin-bd_sf"/>
</dbReference>
<dbReference type="InterPro" id="IPR007197">
    <property type="entry name" value="rSAM"/>
</dbReference>
<evidence type="ECO:0000256" key="1">
    <source>
        <dbReference type="ARBA" id="ARBA00001966"/>
    </source>
</evidence>
<dbReference type="PROSITE" id="PS51332">
    <property type="entry name" value="B12_BINDING"/>
    <property type="match status" value="1"/>
</dbReference>
<dbReference type="SFLD" id="SFLDG01123">
    <property type="entry name" value="methyltransferase_(Class_B)"/>
    <property type="match status" value="1"/>
</dbReference>
<dbReference type="Gene3D" id="3.80.30.20">
    <property type="entry name" value="tm_1862 like domain"/>
    <property type="match status" value="1"/>
</dbReference>
<protein>
    <submittedName>
        <fullName evidence="8">B12-binding domain-containing radical SAM protein</fullName>
    </submittedName>
</protein>
<sequence>MKLLLLQPPIQDFYDTDIRLQPIGLAYLKAIVHQHLPGVQVVIKDYHHGWRRQTIKVPKELGYLRDYYAYRDESPFSTFHQYFHFGADFETIAQEALEEKPDLIGISSLFSPYYREVLRCADEIKCKLAVPILVSGSHVSARPEMMLEHPSIDFVIRGEGERPLVEFLKVWQSSKDLRKVPNLGFKENGNLILNPLEENFPVDELPVPDFSDFSREDYLFEKKPLAFIVTSRGCPHRCQFCSVHQTFGEHYRKRSAQKVLEEIKQRYSEGFRVFDFEDDNLTFYQDEMKTLCRNLIQEFSGKDIQFLAMNGISYLSSDHELLELMKQAGFTHLNIALASSNPQVCAEMKRPHDSTQYLEVVHSAFSLGFKTVSYQILGLPNEKVDSMIKTLILNTKLPVLLGASLFYLTPDAAAPREFPEAEAEMIFKSRLTAMAIETEHFKREDIYTLFITSRIINFLKGLSFSENEILLSEAFAFARKQDKRSEIGVSILERFLRGESFQACTDKGYKTLSRFKSEVFFQAWKQLDFVTTQEGKKILLLGAERVGHNK</sequence>
<dbReference type="GO" id="GO:0051539">
    <property type="term" value="F:4 iron, 4 sulfur cluster binding"/>
    <property type="evidence" value="ECO:0007669"/>
    <property type="project" value="UniProtKB-KW"/>
</dbReference>
<dbReference type="SUPFAM" id="SSF102114">
    <property type="entry name" value="Radical SAM enzymes"/>
    <property type="match status" value="1"/>
</dbReference>
<comment type="caution">
    <text evidence="8">The sequence shown here is derived from an EMBL/GenBank/DDBJ whole genome shotgun (WGS) entry which is preliminary data.</text>
</comment>
<dbReference type="Pfam" id="PF02310">
    <property type="entry name" value="B12-binding"/>
    <property type="match status" value="1"/>
</dbReference>
<dbReference type="GO" id="GO:0046872">
    <property type="term" value="F:metal ion binding"/>
    <property type="evidence" value="ECO:0007669"/>
    <property type="project" value="UniProtKB-KW"/>
</dbReference>
<dbReference type="InterPro" id="IPR006158">
    <property type="entry name" value="Cobalamin-bd"/>
</dbReference>
<dbReference type="Gene3D" id="3.40.50.280">
    <property type="entry name" value="Cobalamin-binding domain"/>
    <property type="match status" value="1"/>
</dbReference>
<organism evidence="8 9">
    <name type="scientific">Candidatus Danuiimicrobium aquiferis</name>
    <dbReference type="NCBI Taxonomy" id="1801832"/>
    <lineage>
        <taxon>Bacteria</taxon>
        <taxon>Pseudomonadati</taxon>
        <taxon>Candidatus Omnitrophota</taxon>
        <taxon>Candidatus Danuiimicrobium</taxon>
    </lineage>
</organism>
<dbReference type="PANTHER" id="PTHR43409">
    <property type="entry name" value="ANAEROBIC MAGNESIUM-PROTOPORPHYRIN IX MONOMETHYL ESTER CYCLASE-RELATED"/>
    <property type="match status" value="1"/>
</dbReference>
<dbReference type="InterPro" id="IPR034466">
    <property type="entry name" value="Methyltransferase_Class_B"/>
</dbReference>
<feature type="domain" description="B12-binding" evidence="6">
    <location>
        <begin position="1"/>
        <end position="178"/>
    </location>
</feature>
<evidence type="ECO:0000313" key="9">
    <source>
        <dbReference type="Proteomes" id="UP000178187"/>
    </source>
</evidence>
<reference evidence="8 9" key="1">
    <citation type="journal article" date="2016" name="Nat. Commun.">
        <title>Thousands of microbial genomes shed light on interconnected biogeochemical processes in an aquifer system.</title>
        <authorList>
            <person name="Anantharaman K."/>
            <person name="Brown C.T."/>
            <person name="Hug L.A."/>
            <person name="Sharon I."/>
            <person name="Castelle C.J."/>
            <person name="Probst A.J."/>
            <person name="Thomas B.C."/>
            <person name="Singh A."/>
            <person name="Wilkins M.J."/>
            <person name="Karaoz U."/>
            <person name="Brodie E.L."/>
            <person name="Williams K.H."/>
            <person name="Hubbard S.S."/>
            <person name="Banfield J.F."/>
        </authorList>
    </citation>
    <scope>NUCLEOTIDE SEQUENCE [LARGE SCALE GENOMIC DNA]</scope>
</reference>
<dbReference type="SUPFAM" id="SSF52242">
    <property type="entry name" value="Cobalamin (vitamin B12)-binding domain"/>
    <property type="match status" value="1"/>
</dbReference>
<keyword evidence="3" id="KW-0479">Metal-binding</keyword>
<dbReference type="GO" id="GO:0003824">
    <property type="term" value="F:catalytic activity"/>
    <property type="evidence" value="ECO:0007669"/>
    <property type="project" value="InterPro"/>
</dbReference>
<evidence type="ECO:0000259" key="7">
    <source>
        <dbReference type="PROSITE" id="PS51918"/>
    </source>
</evidence>
<evidence type="ECO:0000259" key="6">
    <source>
        <dbReference type="PROSITE" id="PS51332"/>
    </source>
</evidence>
<dbReference type="PROSITE" id="PS51918">
    <property type="entry name" value="RADICAL_SAM"/>
    <property type="match status" value="1"/>
</dbReference>
<accession>A0A1G1KXK5</accession>
<evidence type="ECO:0000256" key="3">
    <source>
        <dbReference type="ARBA" id="ARBA00022723"/>
    </source>
</evidence>
<dbReference type="Pfam" id="PF04055">
    <property type="entry name" value="Radical_SAM"/>
    <property type="match status" value="1"/>
</dbReference>
<dbReference type="GO" id="GO:0031419">
    <property type="term" value="F:cobalamin binding"/>
    <property type="evidence" value="ECO:0007669"/>
    <property type="project" value="InterPro"/>
</dbReference>
<dbReference type="AlphaFoldDB" id="A0A1G1KXK5"/>
<dbReference type="SFLD" id="SFLDS00029">
    <property type="entry name" value="Radical_SAM"/>
    <property type="match status" value="1"/>
</dbReference>
<gene>
    <name evidence="8" type="ORF">A3G33_04930</name>
</gene>
<dbReference type="EMBL" id="MHFR01000040">
    <property type="protein sequence ID" value="OGW97637.1"/>
    <property type="molecule type" value="Genomic_DNA"/>
</dbReference>
<dbReference type="PANTHER" id="PTHR43409:SF16">
    <property type="entry name" value="SLR0320 PROTEIN"/>
    <property type="match status" value="1"/>
</dbReference>
<evidence type="ECO:0000313" key="8">
    <source>
        <dbReference type="EMBL" id="OGW97637.1"/>
    </source>
</evidence>
<dbReference type="CDD" id="cd02068">
    <property type="entry name" value="radical_SAM_B12_BD"/>
    <property type="match status" value="1"/>
</dbReference>